<dbReference type="Pfam" id="PF04314">
    <property type="entry name" value="PCuAC"/>
    <property type="match status" value="1"/>
</dbReference>
<dbReference type="EMBL" id="JACHMF010000001">
    <property type="protein sequence ID" value="MBB4693562.1"/>
    <property type="molecule type" value="Genomic_DNA"/>
</dbReference>
<gene>
    <name evidence="2" type="ORF">BKA14_003710</name>
</gene>
<accession>A0A7W7G2A9</accession>
<feature type="region of interest" description="Disordered" evidence="1">
    <location>
        <begin position="1"/>
        <end position="29"/>
    </location>
</feature>
<dbReference type="SUPFAM" id="SSF110087">
    <property type="entry name" value="DR1885-like metal-binding protein"/>
    <property type="match status" value="1"/>
</dbReference>
<protein>
    <submittedName>
        <fullName evidence="2">Copper(I)-binding protein</fullName>
    </submittedName>
</protein>
<proteinExistence type="predicted"/>
<name>A0A7W7G2A9_9ACTN</name>
<sequence>MRPLQQLEPAAARRPDASPQQPYGRSRQLHRHPGPLYLLVIALTAALTACGDPQQVIASGAIGAEGRSGDILLRGVRVAAPPQPQYPAGADADVWLTLLNEGRQPDTLTGVSSPAASSVVIRSDDDCDGTPTVVSSLTLPPASSRPGPANSDNPSTTAPFESYSLRLVGLTREVLAGTTISLTFQFQRAPAVTLDVPVRPRQEQANPGHLCDSASTAPSSS</sequence>
<feature type="compositionally biased region" description="Polar residues" evidence="1">
    <location>
        <begin position="150"/>
        <end position="159"/>
    </location>
</feature>
<reference evidence="2 3" key="1">
    <citation type="submission" date="2020-08" db="EMBL/GenBank/DDBJ databases">
        <title>Sequencing the genomes of 1000 actinobacteria strains.</title>
        <authorList>
            <person name="Klenk H.-P."/>
        </authorList>
    </citation>
    <scope>NUCLEOTIDE SEQUENCE [LARGE SCALE GENOMIC DNA]</scope>
    <source>
        <strain evidence="2 3">DSM 45518</strain>
    </source>
</reference>
<keyword evidence="3" id="KW-1185">Reference proteome</keyword>
<dbReference type="Proteomes" id="UP000542742">
    <property type="component" value="Unassembled WGS sequence"/>
</dbReference>
<dbReference type="RefSeq" id="WP_184952166.1">
    <property type="nucleotide sequence ID" value="NZ_BOMC01000056.1"/>
</dbReference>
<evidence type="ECO:0000256" key="1">
    <source>
        <dbReference type="SAM" id="MobiDB-lite"/>
    </source>
</evidence>
<organism evidence="2 3">
    <name type="scientific">Paractinoplanes abujensis</name>
    <dbReference type="NCBI Taxonomy" id="882441"/>
    <lineage>
        <taxon>Bacteria</taxon>
        <taxon>Bacillati</taxon>
        <taxon>Actinomycetota</taxon>
        <taxon>Actinomycetes</taxon>
        <taxon>Micromonosporales</taxon>
        <taxon>Micromonosporaceae</taxon>
        <taxon>Paractinoplanes</taxon>
    </lineage>
</organism>
<dbReference type="InterPro" id="IPR007410">
    <property type="entry name" value="LpqE-like"/>
</dbReference>
<dbReference type="InterPro" id="IPR036182">
    <property type="entry name" value="PCuAC_sf"/>
</dbReference>
<comment type="caution">
    <text evidence="2">The sequence shown here is derived from an EMBL/GenBank/DDBJ whole genome shotgun (WGS) entry which is preliminary data.</text>
</comment>
<dbReference type="AlphaFoldDB" id="A0A7W7G2A9"/>
<feature type="region of interest" description="Disordered" evidence="1">
    <location>
        <begin position="198"/>
        <end position="221"/>
    </location>
</feature>
<evidence type="ECO:0000313" key="3">
    <source>
        <dbReference type="Proteomes" id="UP000542742"/>
    </source>
</evidence>
<dbReference type="Gene3D" id="2.60.40.1890">
    <property type="entry name" value="PCu(A)C copper chaperone"/>
    <property type="match status" value="1"/>
</dbReference>
<evidence type="ECO:0000313" key="2">
    <source>
        <dbReference type="EMBL" id="MBB4693562.1"/>
    </source>
</evidence>
<feature type="region of interest" description="Disordered" evidence="1">
    <location>
        <begin position="121"/>
        <end position="159"/>
    </location>
</feature>